<organism evidence="2 3">
    <name type="scientific">Cutaneotrichosporon spelunceum</name>
    <dbReference type="NCBI Taxonomy" id="1672016"/>
    <lineage>
        <taxon>Eukaryota</taxon>
        <taxon>Fungi</taxon>
        <taxon>Dikarya</taxon>
        <taxon>Basidiomycota</taxon>
        <taxon>Agaricomycotina</taxon>
        <taxon>Tremellomycetes</taxon>
        <taxon>Trichosporonales</taxon>
        <taxon>Trichosporonaceae</taxon>
        <taxon>Cutaneotrichosporon</taxon>
    </lineage>
</organism>
<dbReference type="Proteomes" id="UP001222932">
    <property type="component" value="Unassembled WGS sequence"/>
</dbReference>
<keyword evidence="1" id="KW-0812">Transmembrane</keyword>
<feature type="transmembrane region" description="Helical" evidence="1">
    <location>
        <begin position="168"/>
        <end position="188"/>
    </location>
</feature>
<gene>
    <name evidence="2" type="ORF">CspeluHIS016_0902980</name>
</gene>
<proteinExistence type="predicted"/>
<dbReference type="EMBL" id="BTCM01000009">
    <property type="protein sequence ID" value="GMK60081.1"/>
    <property type="molecule type" value="Genomic_DNA"/>
</dbReference>
<reference evidence="2" key="1">
    <citation type="journal article" date="2023" name="BMC Genomics">
        <title>Chromosome-level genome assemblies of Cutaneotrichosporon spp. (Trichosporonales, Basidiomycota) reveal imbalanced evolution between nucleotide sequences and chromosome synteny.</title>
        <authorList>
            <person name="Kobayashi Y."/>
            <person name="Kayamori A."/>
            <person name="Aoki K."/>
            <person name="Shiwa Y."/>
            <person name="Matsutani M."/>
            <person name="Fujita N."/>
            <person name="Sugita T."/>
            <person name="Iwasaki W."/>
            <person name="Tanaka N."/>
            <person name="Takashima M."/>
        </authorList>
    </citation>
    <scope>NUCLEOTIDE SEQUENCE</scope>
    <source>
        <strain evidence="2">HIS016</strain>
    </source>
</reference>
<reference evidence="2" key="2">
    <citation type="submission" date="2023-06" db="EMBL/GenBank/DDBJ databases">
        <authorList>
            <person name="Kobayashi Y."/>
            <person name="Kayamori A."/>
            <person name="Aoki K."/>
            <person name="Shiwa Y."/>
            <person name="Fujita N."/>
            <person name="Sugita T."/>
            <person name="Iwasaki W."/>
            <person name="Tanaka N."/>
            <person name="Takashima M."/>
        </authorList>
    </citation>
    <scope>NUCLEOTIDE SEQUENCE</scope>
    <source>
        <strain evidence="2">HIS016</strain>
    </source>
</reference>
<evidence type="ECO:0000256" key="1">
    <source>
        <dbReference type="SAM" id="Phobius"/>
    </source>
</evidence>
<feature type="transmembrane region" description="Helical" evidence="1">
    <location>
        <begin position="194"/>
        <end position="216"/>
    </location>
</feature>
<dbReference type="AlphaFoldDB" id="A0AAD3YED9"/>
<feature type="transmembrane region" description="Helical" evidence="1">
    <location>
        <begin position="130"/>
        <end position="148"/>
    </location>
</feature>
<feature type="transmembrane region" description="Helical" evidence="1">
    <location>
        <begin position="228"/>
        <end position="249"/>
    </location>
</feature>
<keyword evidence="1" id="KW-1133">Transmembrane helix</keyword>
<evidence type="ECO:0008006" key="4">
    <source>
        <dbReference type="Google" id="ProtNLM"/>
    </source>
</evidence>
<keyword evidence="3" id="KW-1185">Reference proteome</keyword>
<evidence type="ECO:0000313" key="3">
    <source>
        <dbReference type="Proteomes" id="UP001222932"/>
    </source>
</evidence>
<protein>
    <recommendedName>
        <fullName evidence="4">Transmembrane protein</fullName>
    </recommendedName>
</protein>
<name>A0AAD3YED9_9TREE</name>
<evidence type="ECO:0000313" key="2">
    <source>
        <dbReference type="EMBL" id="GMK60081.1"/>
    </source>
</evidence>
<accession>A0AAD3YED9</accession>
<sequence length="294" mass="32723">MPYRSKPSSSVDNPHAWSKMSLRHGSVSTQLQDWLAARSLATTLSTPFHTPLEEPIDPKNPNGRLQAPNLQLVRREPKQKTTCHNPSTATGVINFIIDAAENLPWTGLFIVLLLLPTVLVYGFIRRVAYTILELVNSVTDFWLALFAYPSDRVLRRAYLIRTAARTAVTLRVWIYVVALYGIPVPGVFSSWSGVSLAASVVIALLPISALAALLRPISSALAFLAKNLWTYGALYFFLTAAVGTGYAAYRFFSYVDRVVKSEEVRRAPTAANKVVEELRVFRAELERLRQVNGM</sequence>
<feature type="transmembrane region" description="Helical" evidence="1">
    <location>
        <begin position="103"/>
        <end position="124"/>
    </location>
</feature>
<comment type="caution">
    <text evidence="2">The sequence shown here is derived from an EMBL/GenBank/DDBJ whole genome shotgun (WGS) entry which is preliminary data.</text>
</comment>
<keyword evidence="1" id="KW-0472">Membrane</keyword>